<evidence type="ECO:0000256" key="2">
    <source>
        <dbReference type="ARBA" id="ARBA00022692"/>
    </source>
</evidence>
<evidence type="ECO:0000259" key="9">
    <source>
        <dbReference type="Pfam" id="PF00520"/>
    </source>
</evidence>
<feature type="transmembrane region" description="Helical" evidence="8">
    <location>
        <begin position="1845"/>
        <end position="1868"/>
    </location>
</feature>
<feature type="domain" description="Ion transport" evidence="9">
    <location>
        <begin position="1255"/>
        <end position="1526"/>
    </location>
</feature>
<evidence type="ECO:0000256" key="7">
    <source>
        <dbReference type="SAM" id="MobiDB-lite"/>
    </source>
</evidence>
<feature type="region of interest" description="Disordered" evidence="7">
    <location>
        <begin position="985"/>
        <end position="1121"/>
    </location>
</feature>
<keyword evidence="3" id="KW-0677">Repeat</keyword>
<dbReference type="PANTHER" id="PTHR10037">
    <property type="entry name" value="VOLTAGE-GATED CATION CHANNEL CALCIUM AND SODIUM"/>
    <property type="match status" value="1"/>
</dbReference>
<evidence type="ECO:0000256" key="1">
    <source>
        <dbReference type="ARBA" id="ARBA00004141"/>
    </source>
</evidence>
<feature type="compositionally biased region" description="Low complexity" evidence="7">
    <location>
        <begin position="2087"/>
        <end position="2099"/>
    </location>
</feature>
<feature type="transmembrane region" description="Helical" evidence="8">
    <location>
        <begin position="1623"/>
        <end position="1644"/>
    </location>
</feature>
<dbReference type="Gene3D" id="1.20.120.350">
    <property type="entry name" value="Voltage-gated potassium channels. Chain C"/>
    <property type="match status" value="4"/>
</dbReference>
<dbReference type="Proteomes" id="UP001642483">
    <property type="component" value="Unassembled WGS sequence"/>
</dbReference>
<keyword evidence="5 8" id="KW-0472">Membrane</keyword>
<gene>
    <name evidence="10" type="ORF">CVLEPA_LOCUS18024</name>
</gene>
<feature type="region of interest" description="Disordered" evidence="7">
    <location>
        <begin position="2158"/>
        <end position="2196"/>
    </location>
</feature>
<accession>A0ABP0G7N6</accession>
<feature type="domain" description="Ion transport" evidence="9">
    <location>
        <begin position="715"/>
        <end position="945"/>
    </location>
</feature>
<dbReference type="InterPro" id="IPR005445">
    <property type="entry name" value="VDCC_T_a1"/>
</dbReference>
<feature type="transmembrane region" description="Helical" evidence="8">
    <location>
        <begin position="1455"/>
        <end position="1473"/>
    </location>
</feature>
<feature type="compositionally biased region" description="Basic and acidic residues" evidence="7">
    <location>
        <begin position="996"/>
        <end position="1009"/>
    </location>
</feature>
<feature type="transmembrane region" description="Helical" evidence="8">
    <location>
        <begin position="1392"/>
        <end position="1414"/>
    </location>
</feature>
<proteinExistence type="predicted"/>
<protein>
    <recommendedName>
        <fullName evidence="9">Ion transport domain-containing protein</fullName>
    </recommendedName>
</protein>
<feature type="transmembrane region" description="Helical" evidence="8">
    <location>
        <begin position="917"/>
        <end position="940"/>
    </location>
</feature>
<feature type="transmembrane region" description="Helical" evidence="8">
    <location>
        <begin position="385"/>
        <end position="410"/>
    </location>
</feature>
<organism evidence="10 11">
    <name type="scientific">Clavelina lepadiformis</name>
    <name type="common">Light-bulb sea squirt</name>
    <name type="synonym">Ascidia lepadiformis</name>
    <dbReference type="NCBI Taxonomy" id="159417"/>
    <lineage>
        <taxon>Eukaryota</taxon>
        <taxon>Metazoa</taxon>
        <taxon>Chordata</taxon>
        <taxon>Tunicata</taxon>
        <taxon>Ascidiacea</taxon>
        <taxon>Aplousobranchia</taxon>
        <taxon>Clavelinidae</taxon>
        <taxon>Clavelina</taxon>
    </lineage>
</organism>
<feature type="region of interest" description="Disordered" evidence="7">
    <location>
        <begin position="1978"/>
        <end position="2009"/>
    </location>
</feature>
<feature type="transmembrane region" description="Helical" evidence="8">
    <location>
        <begin position="1257"/>
        <end position="1275"/>
    </location>
</feature>
<feature type="domain" description="Ion transport" evidence="9">
    <location>
        <begin position="1621"/>
        <end position="1877"/>
    </location>
</feature>
<dbReference type="Gene3D" id="1.10.287.70">
    <property type="match status" value="4"/>
</dbReference>
<feature type="transmembrane region" description="Helical" evidence="8">
    <location>
        <begin position="1493"/>
        <end position="1517"/>
    </location>
</feature>
<feature type="domain" description="Ion transport" evidence="9">
    <location>
        <begin position="78"/>
        <end position="421"/>
    </location>
</feature>
<feature type="transmembrane region" description="Helical" evidence="8">
    <location>
        <begin position="1328"/>
        <end position="1347"/>
    </location>
</feature>
<dbReference type="Pfam" id="PF00520">
    <property type="entry name" value="Ion_trans"/>
    <property type="match status" value="4"/>
</dbReference>
<evidence type="ECO:0000256" key="8">
    <source>
        <dbReference type="SAM" id="Phobius"/>
    </source>
</evidence>
<evidence type="ECO:0000313" key="11">
    <source>
        <dbReference type="Proteomes" id="UP001642483"/>
    </source>
</evidence>
<feature type="compositionally biased region" description="Polar residues" evidence="7">
    <location>
        <begin position="1054"/>
        <end position="1069"/>
    </location>
</feature>
<sequence length="2196" mass="247939">MSQLNLPAVKSVAFLPQVKTSPDDDIEVDSTSGRSIGDSESESSADELLFPGLNPVVFVKLRQTTPPRIWCLRMAASPWFERASMLVILINCVTLGLYEPCDPSSNLHCETQRCQILKNIDDFVFAFFAAEMLVKMIAMGVWGKLGYLGEAWNRLDFFIVLCGMLEYTLPVGEVMNFTAIRTVRVLRPLRAINRVPSMRILVMLLLDTLPMLGNVLMLCSFVFFVFGVIAVQLWAGTLRQRCFLDNETFVLGNGSSMLRLRPYYDEDMHGDVPVCSIPVIDNGMFSCGDRNILHRTAVDNLTCTLNVTSFVDGYDVNHIYVDGDGGQDCVDWNQYYNKCEAGGENPSQGAINFDNIMYAWVAIFQVISLEGWVDIMYYVMDGYSFYSFIYFIFLIVIGSFFMINLCLVVIATQFSVTKQREQRLMEEQRLRFKSNDSTLASYSPPGNCYEEMFKYISHLYRKSRRRCRRRWMKYKKKREEQHQEQEKMKRSEVKKSQSIHLHHHHHYHHHHYHITEPSTLSRSEGVMKVDLNLDLNDPAPQTLPSTPLMITDGKKESDASVQLKNSFRLAVPSLSPASSILSVPSVPNSLSSSCLSNSTIAKRRLSDEVIMGSVGAVYFRSGSVDECKERQPIKSGSDDSSQYVTSDLKCTCPVYDVTNGDYFPPPGECSDSESSSNANESCWRSRVNFLKDKADRVCDFKSRISEQMKRIVESKHFNRGIMVAILVNTLSMGIEHHNQSEQLTRVLEISNIVFTTLFALEMVSKLIAFGFIDYIRNFYNLFDAVIVIISVWEIAAGTENGPGGLSVLRTFRLLRVLKLIRFLPALRRQLVVLMKTMDNVATFMMLLTLFIFIFSILGMHLFGCKFCSLNVFGDTECDRKNFDTLLWAFVTVFQILTQEDWNTVLYNGMDATTPFAAIYFITLMTIGNYVLFNLLVAILVEGFQAECNSETQEALERLSNQSSDEEDVHPHHVLAEEYTSRVARSLGIRSPSGSIERLHGAEEARRSDSETTSEEETDDETSRNERRSPEIRVNRASPAPGRSSPRGVPIITRTCATPTPCGSPSSQHKSLVHSFSEHDSESDSGASRLSDHQRLSPVASKNDNSSPRRGVHSRKSSTESCLSLGTLSRTGSWKMRMSKKALPLDEQSLVSWKDDSDDEDIAIPSVTSSFNQQLDKEENKMSALSFSTPPTLSSSSNRRYSEITYDMVGCGCVASLCSGCRRPAPQCMYERLNWSLYLLPPDNPFRRVISKVVYNRWFDNFILLFIFGNCVTIAMERPSIKPDSVERQVIDIFNYVFTVVFTVEMILKVIASGFYIGDKPYFKSGWNVLDFFLVVTSLIDVFMTLISSNNSKLLGMLRVFRLLRALRPLRVISRAPGLKLVVQTLLSSLKPIGNIVLICCAFFVIFGILGVQLFKGKFYYCDGEDVRHVVTRADCTPEVGQWVNRRYNFDDLGQALMSLFVLASKDGWVEIMYSGIDAVGVDMQPVKNNCVWLIIYFISFLLIVGFFVINMFVGVVVENFHRCREEHELQEIARKAELRRKKEERLLRKRTMRQLRGTKRNQTLRRRTMVRARSHARSVRGAVAEIYQNVLASCGPNPKHEENYYERYGRVRLALHQFCMNKYFELGVSAVIGINIVTMATEHYNQPKALDLALKYANYVFTSVFVLEAIIKLIALGVCRYFRDKWNVLDMIIVLLSIAGILIEDVWTQTTFMNPTIIRVMRVLRIARVLKLLKISKGIRSLLETMARALPQVGNLGMLFLLLFFIFAALGVELFGTLVCDKEHTCEGLNRHASFKNFGIALLTLFRISTGDNWNGIMKDTLRNTDCSSAPDCTRNCCVSSIISPLYFVVFVMMAQFVLVNVVIAVLMKQLEESQADSSVGDDEENDLEDEEDDSDEDQSDAEMKAFLVEEHNVIEIKDEKPVEDDMLAVDVTDDVSSVDRIPTHGEENNDKHVISSTDASELITSQPNEDFVKECEKEKVSEESSETSLSDDGDRKAMDTAAQIHSSPSAQSTLLILPSTDASNNSVHNLGSKSAEVSPNRSPIPGALRKSFLKGNCLNLPGIDPDLSSRSTTDLLTSTSKNTFAHRPLAASRSAPARTSEDKLDRLNLTPDELNKPFDDNRSKLRRRLSDNSPRSRPNCNHVHHHHYILPPRQISLSTNNLTSSDNSTPSPNHSSPQSPACHDNDLDLIKSKVT</sequence>
<name>A0ABP0G7N6_CLALP</name>
<keyword evidence="2 8" id="KW-0812">Transmembrane</keyword>
<evidence type="ECO:0000256" key="4">
    <source>
        <dbReference type="ARBA" id="ARBA00022989"/>
    </source>
</evidence>
<dbReference type="PRINTS" id="PR01629">
    <property type="entry name" value="TVDCCALPHA1"/>
</dbReference>
<evidence type="ECO:0000313" key="10">
    <source>
        <dbReference type="EMBL" id="CAK8686115.1"/>
    </source>
</evidence>
<feature type="transmembrane region" description="Helical" evidence="8">
    <location>
        <begin position="357"/>
        <end position="379"/>
    </location>
</feature>
<feature type="region of interest" description="Disordered" evidence="7">
    <location>
        <begin position="21"/>
        <end position="43"/>
    </location>
</feature>
<dbReference type="SUPFAM" id="SSF81324">
    <property type="entry name" value="Voltage-gated potassium channels"/>
    <property type="match status" value="4"/>
</dbReference>
<feature type="transmembrane region" description="Helical" evidence="8">
    <location>
        <begin position="157"/>
        <end position="179"/>
    </location>
</feature>
<feature type="transmembrane region" description="Helical" evidence="8">
    <location>
        <begin position="778"/>
        <end position="795"/>
    </location>
</feature>
<dbReference type="InterPro" id="IPR027359">
    <property type="entry name" value="Volt_channel_dom_sf"/>
</dbReference>
<comment type="subcellular location">
    <subcellularLocation>
        <location evidence="1">Membrane</location>
        <topology evidence="1">Multi-pass membrane protein</topology>
    </subcellularLocation>
</comment>
<feature type="compositionally biased region" description="Basic and acidic residues" evidence="7">
    <location>
        <begin position="2184"/>
        <end position="2196"/>
    </location>
</feature>
<dbReference type="InterPro" id="IPR005821">
    <property type="entry name" value="Ion_trans_dom"/>
</dbReference>
<reference evidence="10 11" key="1">
    <citation type="submission" date="2024-02" db="EMBL/GenBank/DDBJ databases">
        <authorList>
            <person name="Daric V."/>
            <person name="Darras S."/>
        </authorList>
    </citation>
    <scope>NUCLEOTIDE SEQUENCE [LARGE SCALE GENOMIC DNA]</scope>
</reference>
<comment type="caution">
    <text evidence="10">The sequence shown here is derived from an EMBL/GenBank/DDBJ whole genome shotgun (WGS) entry which is preliminary data.</text>
</comment>
<feature type="transmembrane region" description="Helical" evidence="8">
    <location>
        <begin position="215"/>
        <end position="235"/>
    </location>
</feature>
<evidence type="ECO:0000256" key="5">
    <source>
        <dbReference type="ARBA" id="ARBA00023136"/>
    </source>
</evidence>
<feature type="region of interest" description="Disordered" evidence="7">
    <location>
        <begin position="2087"/>
        <end position="2144"/>
    </location>
</feature>
<feature type="transmembrane region" description="Helical" evidence="8">
    <location>
        <begin position="717"/>
        <end position="734"/>
    </location>
</feature>
<feature type="transmembrane region" description="Helical" evidence="8">
    <location>
        <begin position="840"/>
        <end position="862"/>
    </location>
</feature>
<dbReference type="InterPro" id="IPR043203">
    <property type="entry name" value="VGCC_Ca_Na"/>
</dbReference>
<feature type="compositionally biased region" description="Acidic residues" evidence="7">
    <location>
        <begin position="1880"/>
        <end position="1900"/>
    </location>
</feature>
<dbReference type="EMBL" id="CAWYQH010000101">
    <property type="protein sequence ID" value="CAK8686115.1"/>
    <property type="molecule type" value="Genomic_DNA"/>
</dbReference>
<feature type="compositionally biased region" description="Basic and acidic residues" evidence="7">
    <location>
        <begin position="2114"/>
        <end position="2124"/>
    </location>
</feature>
<feature type="transmembrane region" description="Helical" evidence="8">
    <location>
        <begin position="1295"/>
        <end position="1316"/>
    </location>
</feature>
<feature type="transmembrane region" description="Helical" evidence="8">
    <location>
        <begin position="1756"/>
        <end position="1775"/>
    </location>
</feature>
<dbReference type="PANTHER" id="PTHR10037:SF230">
    <property type="entry name" value="CA[2+]-CHANNEL PROTEIN ALPHA[[1]] SUBUNIT T, ISOFORM F"/>
    <property type="match status" value="1"/>
</dbReference>
<feature type="compositionally biased region" description="Low complexity" evidence="7">
    <location>
        <begin position="2158"/>
        <end position="2181"/>
    </location>
</feature>
<evidence type="ECO:0000256" key="6">
    <source>
        <dbReference type="ARBA" id="ARBA00023180"/>
    </source>
</evidence>
<feature type="transmembrane region" description="Helical" evidence="8">
    <location>
        <begin position="123"/>
        <end position="145"/>
    </location>
</feature>
<feature type="region of interest" description="Disordered" evidence="7">
    <location>
        <begin position="1875"/>
        <end position="1900"/>
    </location>
</feature>
<keyword evidence="6" id="KW-0325">Glycoprotein</keyword>
<feature type="compositionally biased region" description="Basic and acidic residues" evidence="7">
    <location>
        <begin position="1020"/>
        <end position="1033"/>
    </location>
</feature>
<keyword evidence="4 8" id="KW-1133">Transmembrane helix</keyword>
<evidence type="ECO:0000256" key="3">
    <source>
        <dbReference type="ARBA" id="ARBA00022737"/>
    </source>
</evidence>
<feature type="transmembrane region" description="Helical" evidence="8">
    <location>
        <begin position="1656"/>
        <end position="1679"/>
    </location>
</feature>
<feature type="transmembrane region" description="Helical" evidence="8">
    <location>
        <begin position="749"/>
        <end position="771"/>
    </location>
</feature>
<keyword evidence="11" id="KW-1185">Reference proteome</keyword>
<feature type="transmembrane region" description="Helical" evidence="8">
    <location>
        <begin position="1686"/>
        <end position="1703"/>
    </location>
</feature>
<feature type="transmembrane region" description="Helical" evidence="8">
    <location>
        <begin position="882"/>
        <end position="897"/>
    </location>
</feature>